<feature type="domain" description="Thiamine pyrophosphate enzyme central" evidence="15">
    <location>
        <begin position="192"/>
        <end position="335"/>
    </location>
</feature>
<dbReference type="InterPro" id="IPR045229">
    <property type="entry name" value="TPP_enz"/>
</dbReference>
<evidence type="ECO:0000259" key="17">
    <source>
        <dbReference type="Pfam" id="PF02776"/>
    </source>
</evidence>
<dbReference type="Pfam" id="PF02775">
    <property type="entry name" value="TPP_enzyme_C"/>
    <property type="match status" value="1"/>
</dbReference>
<gene>
    <name evidence="18" type="ORF">SAMN05660836_00663</name>
</gene>
<dbReference type="SUPFAM" id="SSF52467">
    <property type="entry name" value="DHS-like NAD/FAD-binding domain"/>
    <property type="match status" value="1"/>
</dbReference>
<dbReference type="FunFam" id="3.40.50.970:FF:000016">
    <property type="entry name" value="Acetolactate synthase"/>
    <property type="match status" value="1"/>
</dbReference>
<protein>
    <recommendedName>
        <fullName evidence="4 14">Acetolactate synthase</fullName>
        <ecNumber evidence="4 14">2.2.1.6</ecNumber>
    </recommendedName>
</protein>
<comment type="catalytic activity">
    <reaction evidence="13 14">
        <text>2 pyruvate + H(+) = (2S)-2-acetolactate + CO2</text>
        <dbReference type="Rhea" id="RHEA:25249"/>
        <dbReference type="ChEBI" id="CHEBI:15361"/>
        <dbReference type="ChEBI" id="CHEBI:15378"/>
        <dbReference type="ChEBI" id="CHEBI:16526"/>
        <dbReference type="ChEBI" id="CHEBI:58476"/>
        <dbReference type="EC" id="2.2.1.6"/>
    </reaction>
</comment>
<feature type="domain" description="Thiamine pyrophosphate enzyme TPP-binding" evidence="16">
    <location>
        <begin position="399"/>
        <end position="545"/>
    </location>
</feature>
<accession>A0A1I4RK99</accession>
<dbReference type="AlphaFoldDB" id="A0A1I4RK99"/>
<keyword evidence="9" id="KW-0274">FAD</keyword>
<comment type="similarity">
    <text evidence="3 14">Belongs to the TPP enzyme family.</text>
</comment>
<evidence type="ECO:0000256" key="11">
    <source>
        <dbReference type="ARBA" id="ARBA00023052"/>
    </source>
</evidence>
<dbReference type="InterPro" id="IPR029061">
    <property type="entry name" value="THDP-binding"/>
</dbReference>
<dbReference type="PANTHER" id="PTHR18968:SF13">
    <property type="entry name" value="ACETOLACTATE SYNTHASE CATALYTIC SUBUNIT, MITOCHONDRIAL"/>
    <property type="match status" value="1"/>
</dbReference>
<keyword evidence="10 14" id="KW-0460">Magnesium</keyword>
<dbReference type="Pfam" id="PF00205">
    <property type="entry name" value="TPP_enzyme_M"/>
    <property type="match status" value="1"/>
</dbReference>
<evidence type="ECO:0000256" key="7">
    <source>
        <dbReference type="ARBA" id="ARBA00022679"/>
    </source>
</evidence>
<dbReference type="GO" id="GO:0005948">
    <property type="term" value="C:acetolactate synthase complex"/>
    <property type="evidence" value="ECO:0007669"/>
    <property type="project" value="UniProtKB-ARBA"/>
</dbReference>
<dbReference type="InterPro" id="IPR012000">
    <property type="entry name" value="Thiamin_PyroP_enz_cen_dom"/>
</dbReference>
<evidence type="ECO:0000256" key="8">
    <source>
        <dbReference type="ARBA" id="ARBA00022723"/>
    </source>
</evidence>
<feature type="domain" description="Thiamine pyrophosphate enzyme N-terminal TPP-binding" evidence="17">
    <location>
        <begin position="4"/>
        <end position="118"/>
    </location>
</feature>
<dbReference type="EC" id="2.2.1.6" evidence="4 14"/>
<keyword evidence="5 14" id="KW-0028">Amino-acid biosynthesis</keyword>
<keyword evidence="19" id="KW-1185">Reference proteome</keyword>
<dbReference type="STRING" id="39841.SAMN05660836_00663"/>
<evidence type="ECO:0000256" key="5">
    <source>
        <dbReference type="ARBA" id="ARBA00022605"/>
    </source>
</evidence>
<dbReference type="GO" id="GO:0000287">
    <property type="term" value="F:magnesium ion binding"/>
    <property type="evidence" value="ECO:0007669"/>
    <property type="project" value="UniProtKB-UniRule"/>
</dbReference>
<dbReference type="Pfam" id="PF02776">
    <property type="entry name" value="TPP_enzyme_N"/>
    <property type="match status" value="1"/>
</dbReference>
<dbReference type="FunFam" id="3.40.50.1220:FF:000008">
    <property type="entry name" value="Acetolactate synthase"/>
    <property type="match status" value="1"/>
</dbReference>
<evidence type="ECO:0000256" key="12">
    <source>
        <dbReference type="ARBA" id="ARBA00023304"/>
    </source>
</evidence>
<dbReference type="Gene3D" id="3.40.50.1220">
    <property type="entry name" value="TPP-binding domain"/>
    <property type="match status" value="1"/>
</dbReference>
<reference evidence="18 19" key="1">
    <citation type="submission" date="2016-10" db="EMBL/GenBank/DDBJ databases">
        <authorList>
            <person name="de Groot N.N."/>
        </authorList>
    </citation>
    <scope>NUCLEOTIDE SEQUENCE [LARGE SCALE GENOMIC DNA]</scope>
    <source>
        <strain evidence="18 19">DSM 9990</strain>
    </source>
</reference>
<dbReference type="GO" id="GO:0030976">
    <property type="term" value="F:thiamine pyrophosphate binding"/>
    <property type="evidence" value="ECO:0007669"/>
    <property type="project" value="UniProtKB-UniRule"/>
</dbReference>
<dbReference type="GO" id="GO:0003984">
    <property type="term" value="F:acetolactate synthase activity"/>
    <property type="evidence" value="ECO:0007669"/>
    <property type="project" value="UniProtKB-EC"/>
</dbReference>
<evidence type="ECO:0000259" key="16">
    <source>
        <dbReference type="Pfam" id="PF02775"/>
    </source>
</evidence>
<sequence>MKLTGAQIFFECLKREGVEVIFGYPGGAVLDIYHEMPKHNIRHILVRHEQGAAHMADGYARASGKVGVCLVTSGPGATNTVTGIATAYMDSIPIVVFTGQVPTALIGNDAFQEVDIVGITRPCTKHNYLVKDVRDLPRIIKEAFYLARSGRPGPVLVDLPKDVIQASTNLSYPETVNLRGYKPTVEPHRGQLKKAAQAIRKAQRPVIYAGGGVIHSSARNELTKFAEMLQIPVTTTLMGLGAFPAVTEKGTFNLHPLWLGMLGMHGTFRANMAVTHCDLLFAIGARFDDRVTGKVEGFAPKAKIIHIDVDPTSISKNVRVDIPIVGDCKRALRYLIEMFQEEPLENVEERRAPWLKQIEEWKKTYPLAYKQQEGRIKPQFVIEKIYELSRGDAIIATEVGQNQMWTAQYYHFTEPRTLITSGGLGTMGYGFPAAIGAQVARPDKLVIDIAGDGSIQMNIQELITAVCNELPVKVAILNNGYLGMVRQWQELFYEKNYCATCLEGGPDFVKLAEAYGAVGLRATKPEEVEPVIKKAFEIPKPVLMDFVVEPEEGVYPMVPAGKTITEMLLV</sequence>
<dbReference type="InterPro" id="IPR012001">
    <property type="entry name" value="Thiamin_PyroP_enz_TPP-bd_dom"/>
</dbReference>
<dbReference type="InterPro" id="IPR011766">
    <property type="entry name" value="TPP_enzyme_TPP-bd"/>
</dbReference>
<proteinExistence type="inferred from homology"/>
<dbReference type="Proteomes" id="UP000199611">
    <property type="component" value="Unassembled WGS sequence"/>
</dbReference>
<evidence type="ECO:0000256" key="4">
    <source>
        <dbReference type="ARBA" id="ARBA00013145"/>
    </source>
</evidence>
<dbReference type="PROSITE" id="PS00187">
    <property type="entry name" value="TPP_ENZYMES"/>
    <property type="match status" value="1"/>
</dbReference>
<dbReference type="RefSeq" id="WP_093393436.1">
    <property type="nucleotide sequence ID" value="NZ_FOUU01000001.1"/>
</dbReference>
<comment type="cofactor">
    <cofactor evidence="14">
        <name>Mg(2+)</name>
        <dbReference type="ChEBI" id="CHEBI:18420"/>
    </cofactor>
    <text evidence="14">Binds 1 Mg(2+) ion per subunit.</text>
</comment>
<name>A0A1I4RK99_9BACT</name>
<dbReference type="PANTHER" id="PTHR18968">
    <property type="entry name" value="THIAMINE PYROPHOSPHATE ENZYMES"/>
    <property type="match status" value="1"/>
</dbReference>
<dbReference type="GO" id="GO:0009099">
    <property type="term" value="P:L-valine biosynthetic process"/>
    <property type="evidence" value="ECO:0007669"/>
    <property type="project" value="UniProtKB-UniPathway"/>
</dbReference>
<comment type="pathway">
    <text evidence="1 14">Amino-acid biosynthesis; L-isoleucine biosynthesis; L-isoleucine from 2-oxobutanoate: step 1/4.</text>
</comment>
<dbReference type="Gene3D" id="3.40.50.970">
    <property type="match status" value="2"/>
</dbReference>
<dbReference type="EMBL" id="FOUU01000001">
    <property type="protein sequence ID" value="SFM52639.1"/>
    <property type="molecule type" value="Genomic_DNA"/>
</dbReference>
<dbReference type="InterPro" id="IPR039368">
    <property type="entry name" value="AHAS_TPP"/>
</dbReference>
<evidence type="ECO:0000256" key="1">
    <source>
        <dbReference type="ARBA" id="ARBA00004974"/>
    </source>
</evidence>
<dbReference type="UniPathway" id="UPA00047">
    <property type="reaction ID" value="UER00055"/>
</dbReference>
<evidence type="ECO:0000256" key="2">
    <source>
        <dbReference type="ARBA" id="ARBA00005025"/>
    </source>
</evidence>
<evidence type="ECO:0000313" key="18">
    <source>
        <dbReference type="EMBL" id="SFM52639.1"/>
    </source>
</evidence>
<keyword evidence="8 14" id="KW-0479">Metal-binding</keyword>
<dbReference type="CDD" id="cd02015">
    <property type="entry name" value="TPP_AHAS"/>
    <property type="match status" value="1"/>
</dbReference>
<evidence type="ECO:0000256" key="13">
    <source>
        <dbReference type="ARBA" id="ARBA00048670"/>
    </source>
</evidence>
<dbReference type="OrthoDB" id="2254214at2"/>
<organism evidence="18 19">
    <name type="scientific">Thermodesulforhabdus norvegica</name>
    <dbReference type="NCBI Taxonomy" id="39841"/>
    <lineage>
        <taxon>Bacteria</taxon>
        <taxon>Pseudomonadati</taxon>
        <taxon>Thermodesulfobacteriota</taxon>
        <taxon>Syntrophobacteria</taxon>
        <taxon>Syntrophobacterales</taxon>
        <taxon>Thermodesulforhabdaceae</taxon>
        <taxon>Thermodesulforhabdus</taxon>
    </lineage>
</organism>
<comment type="pathway">
    <text evidence="2 14">Amino-acid biosynthesis; L-valine biosynthesis; L-valine from pyruvate: step 1/4.</text>
</comment>
<evidence type="ECO:0000256" key="3">
    <source>
        <dbReference type="ARBA" id="ARBA00007812"/>
    </source>
</evidence>
<dbReference type="NCBIfam" id="TIGR00118">
    <property type="entry name" value="acolac_lg"/>
    <property type="match status" value="1"/>
</dbReference>
<dbReference type="InterPro" id="IPR012846">
    <property type="entry name" value="Acetolactate_synth_lsu"/>
</dbReference>
<dbReference type="GO" id="GO:0050660">
    <property type="term" value="F:flavin adenine dinucleotide binding"/>
    <property type="evidence" value="ECO:0007669"/>
    <property type="project" value="InterPro"/>
</dbReference>
<dbReference type="UniPathway" id="UPA00049">
    <property type="reaction ID" value="UER00059"/>
</dbReference>
<evidence type="ECO:0000256" key="9">
    <source>
        <dbReference type="ARBA" id="ARBA00022827"/>
    </source>
</evidence>
<keyword evidence="6" id="KW-0285">Flavoprotein</keyword>
<dbReference type="CDD" id="cd07035">
    <property type="entry name" value="TPP_PYR_POX_like"/>
    <property type="match status" value="1"/>
</dbReference>
<keyword evidence="12 14" id="KW-0100">Branched-chain amino acid biosynthesis</keyword>
<dbReference type="SUPFAM" id="SSF52518">
    <property type="entry name" value="Thiamin diphosphate-binding fold (THDP-binding)"/>
    <property type="match status" value="2"/>
</dbReference>
<keyword evidence="11 14" id="KW-0786">Thiamine pyrophosphate</keyword>
<evidence type="ECO:0000259" key="15">
    <source>
        <dbReference type="Pfam" id="PF00205"/>
    </source>
</evidence>
<dbReference type="FunFam" id="3.40.50.970:FF:000007">
    <property type="entry name" value="Acetolactate synthase"/>
    <property type="match status" value="1"/>
</dbReference>
<dbReference type="InterPro" id="IPR000399">
    <property type="entry name" value="TPP-bd_CS"/>
</dbReference>
<comment type="cofactor">
    <cofactor evidence="14">
        <name>thiamine diphosphate</name>
        <dbReference type="ChEBI" id="CHEBI:58937"/>
    </cofactor>
    <text evidence="14">Binds 1 thiamine pyrophosphate per subunit.</text>
</comment>
<keyword evidence="7 14" id="KW-0808">Transferase</keyword>
<evidence type="ECO:0000256" key="14">
    <source>
        <dbReference type="RuleBase" id="RU003591"/>
    </source>
</evidence>
<dbReference type="GO" id="GO:0009097">
    <property type="term" value="P:isoleucine biosynthetic process"/>
    <property type="evidence" value="ECO:0007669"/>
    <property type="project" value="UniProtKB-UniPathway"/>
</dbReference>
<evidence type="ECO:0000313" key="19">
    <source>
        <dbReference type="Proteomes" id="UP000199611"/>
    </source>
</evidence>
<evidence type="ECO:0000256" key="10">
    <source>
        <dbReference type="ARBA" id="ARBA00022842"/>
    </source>
</evidence>
<evidence type="ECO:0000256" key="6">
    <source>
        <dbReference type="ARBA" id="ARBA00022630"/>
    </source>
</evidence>
<dbReference type="InterPro" id="IPR029035">
    <property type="entry name" value="DHS-like_NAD/FAD-binding_dom"/>
</dbReference>